<comment type="subcellular location">
    <subcellularLocation>
        <location evidence="1">Membrane</location>
        <topology evidence="1">Multi-pass membrane protein</topology>
    </subcellularLocation>
</comment>
<evidence type="ECO:0000256" key="2">
    <source>
        <dbReference type="ARBA" id="ARBA00022692"/>
    </source>
</evidence>
<protein>
    <recommendedName>
        <fullName evidence="6">O-antigen ligase-related domain-containing protein</fullName>
    </recommendedName>
</protein>
<feature type="transmembrane region" description="Helical" evidence="5">
    <location>
        <begin position="382"/>
        <end position="401"/>
    </location>
</feature>
<feature type="transmembrane region" description="Helical" evidence="5">
    <location>
        <begin position="57"/>
        <end position="77"/>
    </location>
</feature>
<feature type="domain" description="O-antigen ligase-related" evidence="6">
    <location>
        <begin position="206"/>
        <end position="334"/>
    </location>
</feature>
<dbReference type="InterPro" id="IPR051533">
    <property type="entry name" value="WaaL-like"/>
</dbReference>
<feature type="transmembrane region" description="Helical" evidence="5">
    <location>
        <begin position="120"/>
        <end position="139"/>
    </location>
</feature>
<dbReference type="PANTHER" id="PTHR37422">
    <property type="entry name" value="TEICHURONIC ACID BIOSYNTHESIS PROTEIN TUAE"/>
    <property type="match status" value="1"/>
</dbReference>
<dbReference type="EMBL" id="BAAAZO010000001">
    <property type="protein sequence ID" value="GAA3593867.1"/>
    <property type="molecule type" value="Genomic_DNA"/>
</dbReference>
<feature type="transmembrane region" description="Helical" evidence="5">
    <location>
        <begin position="201"/>
        <end position="216"/>
    </location>
</feature>
<dbReference type="Proteomes" id="UP001501074">
    <property type="component" value="Unassembled WGS sequence"/>
</dbReference>
<feature type="transmembrane region" description="Helical" evidence="5">
    <location>
        <begin position="222"/>
        <end position="238"/>
    </location>
</feature>
<feature type="transmembrane region" description="Helical" evidence="5">
    <location>
        <begin position="89"/>
        <end position="108"/>
    </location>
</feature>
<keyword evidence="2 5" id="KW-0812">Transmembrane</keyword>
<evidence type="ECO:0000256" key="4">
    <source>
        <dbReference type="ARBA" id="ARBA00023136"/>
    </source>
</evidence>
<evidence type="ECO:0000313" key="7">
    <source>
        <dbReference type="EMBL" id="GAA3593867.1"/>
    </source>
</evidence>
<keyword evidence="8" id="KW-1185">Reference proteome</keyword>
<feature type="transmembrane region" description="Helical" evidence="5">
    <location>
        <begin position="319"/>
        <end position="348"/>
    </location>
</feature>
<gene>
    <name evidence="7" type="ORF">GCM10022223_06030</name>
</gene>
<evidence type="ECO:0000313" key="8">
    <source>
        <dbReference type="Proteomes" id="UP001501074"/>
    </source>
</evidence>
<accession>A0ABP6YXW5</accession>
<sequence>MLLVVLLFAIPSGLVLGPLGAAGSPAALLGMALLAWWLLARLVPGLGVSRGAQPTRFCVYLFQFAVGASYLAGALRASAAEEASSSARGVLSVCAWSGIVLVTADGLAGRAALDRVLQALVRAGFFLASLGIVQFATGWNPASLIQIPGLTMNSSFGPSFARDSFTRVSGTATHAIEFGVVLAMVLPLALHYCWYAQRHRNLYRAGTVLIALALPLTVSRSAVAGAMIVLMVLFVAWPPRRRAQVLLALPFLVLLLKVMIPGLLGAFRNLFVNISGDPSTQGRTDDYAAVHYYFAQNPWFGRGVSTFIPELYRTLDNAYLGWLLEVGLVGLVTLVGLMACGVGVCLHVRMRSHDEKTRDLAAALVAALLSGAFNFATFDALAFAICAGVFFLLLGAAGALWRLDPGRTTATRPPHRFVVRHGLPAAGAVATVTAILLAGGPQTRYQADGAVLLEGPPGSPTSINPYAASPYLDLSSEMAQRLVTAPSTVARLHAEGLEGDYTVASGAGSLMPATDRTGRGPLIRIQVLSRTPTDALAGRDRVVQELRTSFANAQLASGAPVTELIRVSLASRPEVASERHGHRNLALAAGAALGWAGGFAGQSCTRRRRTESRD</sequence>
<feature type="transmembrane region" description="Helical" evidence="5">
    <location>
        <begin position="245"/>
        <end position="267"/>
    </location>
</feature>
<dbReference type="Pfam" id="PF04932">
    <property type="entry name" value="Wzy_C"/>
    <property type="match status" value="1"/>
</dbReference>
<proteinExistence type="predicted"/>
<keyword evidence="3 5" id="KW-1133">Transmembrane helix</keyword>
<feature type="transmembrane region" description="Helical" evidence="5">
    <location>
        <begin position="360"/>
        <end position="376"/>
    </location>
</feature>
<dbReference type="InterPro" id="IPR007016">
    <property type="entry name" value="O-antigen_ligase-rel_domated"/>
</dbReference>
<keyword evidence="4 5" id="KW-0472">Membrane</keyword>
<evidence type="ECO:0000256" key="3">
    <source>
        <dbReference type="ARBA" id="ARBA00022989"/>
    </source>
</evidence>
<evidence type="ECO:0000256" key="5">
    <source>
        <dbReference type="SAM" id="Phobius"/>
    </source>
</evidence>
<dbReference type="PANTHER" id="PTHR37422:SF13">
    <property type="entry name" value="LIPOPOLYSACCHARIDE BIOSYNTHESIS PROTEIN PA4999-RELATED"/>
    <property type="match status" value="1"/>
</dbReference>
<feature type="transmembrane region" description="Helical" evidence="5">
    <location>
        <begin position="26"/>
        <end position="45"/>
    </location>
</feature>
<feature type="transmembrane region" description="Helical" evidence="5">
    <location>
        <begin position="422"/>
        <end position="440"/>
    </location>
</feature>
<comment type="caution">
    <text evidence="7">The sequence shown here is derived from an EMBL/GenBank/DDBJ whole genome shotgun (WGS) entry which is preliminary data.</text>
</comment>
<organism evidence="7 8">
    <name type="scientific">Kineosporia mesophila</name>
    <dbReference type="NCBI Taxonomy" id="566012"/>
    <lineage>
        <taxon>Bacteria</taxon>
        <taxon>Bacillati</taxon>
        <taxon>Actinomycetota</taxon>
        <taxon>Actinomycetes</taxon>
        <taxon>Kineosporiales</taxon>
        <taxon>Kineosporiaceae</taxon>
        <taxon>Kineosporia</taxon>
    </lineage>
</organism>
<evidence type="ECO:0000259" key="6">
    <source>
        <dbReference type="Pfam" id="PF04932"/>
    </source>
</evidence>
<evidence type="ECO:0000256" key="1">
    <source>
        <dbReference type="ARBA" id="ARBA00004141"/>
    </source>
</evidence>
<feature type="transmembrane region" description="Helical" evidence="5">
    <location>
        <begin position="175"/>
        <end position="194"/>
    </location>
</feature>
<dbReference type="RefSeq" id="WP_231484129.1">
    <property type="nucleotide sequence ID" value="NZ_BAAAZO010000001.1"/>
</dbReference>
<name>A0ABP6YXW5_9ACTN</name>
<reference evidence="8" key="1">
    <citation type="journal article" date="2019" name="Int. J. Syst. Evol. Microbiol.">
        <title>The Global Catalogue of Microorganisms (GCM) 10K type strain sequencing project: providing services to taxonomists for standard genome sequencing and annotation.</title>
        <authorList>
            <consortium name="The Broad Institute Genomics Platform"/>
            <consortium name="The Broad Institute Genome Sequencing Center for Infectious Disease"/>
            <person name="Wu L."/>
            <person name="Ma J."/>
        </authorList>
    </citation>
    <scope>NUCLEOTIDE SEQUENCE [LARGE SCALE GENOMIC DNA]</scope>
    <source>
        <strain evidence="8">JCM 16902</strain>
    </source>
</reference>